<keyword evidence="1" id="KW-0175">Coiled coil</keyword>
<evidence type="ECO:0000256" key="1">
    <source>
        <dbReference type="SAM" id="Coils"/>
    </source>
</evidence>
<reference evidence="5" key="1">
    <citation type="journal article" date="2020" name="Biotechnol. Biofuels">
        <title>New insights from the biogas microbiome by comprehensive genome-resolved metagenomics of nearly 1600 species originating from multiple anaerobic digesters.</title>
        <authorList>
            <person name="Campanaro S."/>
            <person name="Treu L."/>
            <person name="Rodriguez-R L.M."/>
            <person name="Kovalovszki A."/>
            <person name="Ziels R.M."/>
            <person name="Maus I."/>
            <person name="Zhu X."/>
            <person name="Kougias P.G."/>
            <person name="Basile A."/>
            <person name="Luo G."/>
            <person name="Schluter A."/>
            <person name="Konstantinidis K.T."/>
            <person name="Angelidaki I."/>
        </authorList>
    </citation>
    <scope>NUCLEOTIDE SEQUENCE</scope>
    <source>
        <strain evidence="5">AS01afH2WH_6</strain>
    </source>
</reference>
<evidence type="ECO:0000313" key="5">
    <source>
        <dbReference type="EMBL" id="NLT80448.1"/>
    </source>
</evidence>
<evidence type="ECO:0000256" key="3">
    <source>
        <dbReference type="SAM" id="SignalP"/>
    </source>
</evidence>
<sequence length="1068" mass="112921">MTKNTVRKHFPGLAALKSASAKALGAGLACVLLVGAAAAPADAYTADDLKSSLTSTCVAQLATSDSQKPLYESICKQIVDKTYDALTKVDRETALLVMRQVASSVAAYAQEISEKVLAGDLALEDVDDDIKQTIDNLIEEAGRQVKTAVSGMVYEELYTSHIVDGKPGIDGSNHTSEYWQAYDAAYASNLALMQNEEGVAIAQQAVAAAQAELDKNLSTLNTYQSLVNGSPSIVQQIANGSATYSNGVITSGTGTVSIADNGLKTALGGLQAAKDALTNFDAHQQKALDCVAKKNVTYQYDFFGNTYTANCMGSSLARNAAQIALNTVYTTNARNGLAWTLTSGVSTVSDVANGVIDEIRATIGTPADSATGAAATGLYQKLAEVEASLNDKELSAEEKARQLTHTTSALPAEQAQQLAANTAAEAISTAVASAVTSALHEVKQQLFTAIEDAAKQIKDAVNAALDAAAQEAEKQLEEIRSEIAKIQAELQDLADQVEQGVESAKQRYAELLSRLDALADEARNIAGKVISGVNDFKDMSVAEAQAAVNQLLSNIQDGIAYVQSDGFREDIRELIEKLLKQGEAVIANNCSMSSAVIRVLIDRITALDTEGKPSLSAIASLLLDGLNSLKERVDALCPATVNLQVWTAQSADREYIGTSFNTVTGTSKVERVYNGHAKQLKASEYSLAYKAASGANADISAAAGDWVASQAELQLSQAGSYTIFVQATYNGDTAIGKVNFTITPASITITAHDASKKFAETDPTFGYSITQGTLLGSDTVTGTLTRAAGENVGTYDILEPEGGFSNPNYDITFVKGTFTIKNNQSIGDVSDAIDNLPDKVTTRKQADLVAQVTVRFEALSQEERAQLPQSLLQKLARLQQESGVVNATHGTIGIAGLPWYVRVIVDEQDLDENKRALFSDAIGERELTALFDIHLVNTLTGDEYRLPDGQSVTVSINDSELAKRRNMVIAHQLEDGSIELLDAKASADGSAVEFTTHSFSLFGHAAAKLSAAEQTALQQAKAQAAVATGTTKLARTGADIALVLYLVGAMAIIGGAITKRSRLQGLNR</sequence>
<dbReference type="AlphaFoldDB" id="A0A971D0U2"/>
<feature type="signal peptide" evidence="3">
    <location>
        <begin position="1"/>
        <end position="43"/>
    </location>
</feature>
<keyword evidence="2" id="KW-0472">Membrane</keyword>
<gene>
    <name evidence="5" type="ORF">GXW98_09250</name>
</gene>
<organism evidence="5 6">
    <name type="scientific">Bifidobacterium crudilactis</name>
    <dbReference type="NCBI Taxonomy" id="327277"/>
    <lineage>
        <taxon>Bacteria</taxon>
        <taxon>Bacillati</taxon>
        <taxon>Actinomycetota</taxon>
        <taxon>Actinomycetes</taxon>
        <taxon>Bifidobacteriales</taxon>
        <taxon>Bifidobacteriaceae</taxon>
        <taxon>Bifidobacterium</taxon>
    </lineage>
</organism>
<protein>
    <recommendedName>
        <fullName evidence="4">MBG domain-containing protein</fullName>
    </recommendedName>
</protein>
<dbReference type="Pfam" id="PF18676">
    <property type="entry name" value="MBG_2"/>
    <property type="match status" value="1"/>
</dbReference>
<accession>A0A971D0U2</accession>
<keyword evidence="2" id="KW-0812">Transmembrane</keyword>
<keyword evidence="2" id="KW-1133">Transmembrane helix</keyword>
<name>A0A971D0U2_9BIFI</name>
<dbReference type="EMBL" id="JAAXZR010000027">
    <property type="protein sequence ID" value="NLT80448.1"/>
    <property type="molecule type" value="Genomic_DNA"/>
</dbReference>
<proteinExistence type="predicted"/>
<dbReference type="InterPro" id="IPR041286">
    <property type="entry name" value="MBG_2"/>
</dbReference>
<feature type="transmembrane region" description="Helical" evidence="2">
    <location>
        <begin position="1040"/>
        <end position="1058"/>
    </location>
</feature>
<reference evidence="5" key="2">
    <citation type="submission" date="2020-01" db="EMBL/GenBank/DDBJ databases">
        <authorList>
            <person name="Campanaro S."/>
        </authorList>
    </citation>
    <scope>NUCLEOTIDE SEQUENCE</scope>
    <source>
        <strain evidence="5">AS01afH2WH_6</strain>
    </source>
</reference>
<feature type="chain" id="PRO_5037516758" description="MBG domain-containing protein" evidence="3">
    <location>
        <begin position="44"/>
        <end position="1068"/>
    </location>
</feature>
<feature type="domain" description="MBG" evidence="4">
    <location>
        <begin position="747"/>
        <end position="819"/>
    </location>
</feature>
<evidence type="ECO:0000313" key="6">
    <source>
        <dbReference type="Proteomes" id="UP000767327"/>
    </source>
</evidence>
<feature type="coiled-coil region" evidence="1">
    <location>
        <begin position="458"/>
        <end position="521"/>
    </location>
</feature>
<dbReference type="Proteomes" id="UP000767327">
    <property type="component" value="Unassembled WGS sequence"/>
</dbReference>
<dbReference type="RefSeq" id="WP_273174639.1">
    <property type="nucleotide sequence ID" value="NZ_JAAXZR010000027.1"/>
</dbReference>
<evidence type="ECO:0000256" key="2">
    <source>
        <dbReference type="SAM" id="Phobius"/>
    </source>
</evidence>
<keyword evidence="3" id="KW-0732">Signal</keyword>
<comment type="caution">
    <text evidence="5">The sequence shown here is derived from an EMBL/GenBank/DDBJ whole genome shotgun (WGS) entry which is preliminary data.</text>
</comment>
<evidence type="ECO:0000259" key="4">
    <source>
        <dbReference type="Pfam" id="PF18676"/>
    </source>
</evidence>